<evidence type="ECO:0000259" key="1">
    <source>
        <dbReference type="Pfam" id="PF04149"/>
    </source>
</evidence>
<comment type="caution">
    <text evidence="2">The sequence shown here is derived from an EMBL/GenBank/DDBJ whole genome shotgun (WGS) entry which is preliminary data.</text>
</comment>
<evidence type="ECO:0000313" key="3">
    <source>
        <dbReference type="Proteomes" id="UP001220022"/>
    </source>
</evidence>
<reference evidence="2 3" key="1">
    <citation type="submission" date="2023-03" db="EMBL/GenBank/DDBJ databases">
        <title>Draft genome sequence of type strain Streptomyces ferralitis JCM 14344.</title>
        <authorList>
            <person name="Klaysubun C."/>
            <person name="Duangmal K."/>
        </authorList>
    </citation>
    <scope>NUCLEOTIDE SEQUENCE [LARGE SCALE GENOMIC DNA]</scope>
    <source>
        <strain evidence="2 3">JCM 14344</strain>
    </source>
</reference>
<protein>
    <submittedName>
        <fullName evidence="2">DUF397 domain-containing protein</fullName>
    </submittedName>
</protein>
<gene>
    <name evidence="2" type="ORF">P2L57_22550</name>
</gene>
<dbReference type="RefSeq" id="WP_275817379.1">
    <property type="nucleotide sequence ID" value="NZ_BAAANM010000007.1"/>
</dbReference>
<name>A0ABT5Z3I8_9ACTN</name>
<dbReference type="EMBL" id="JARHTQ010000015">
    <property type="protein sequence ID" value="MDF2258398.1"/>
    <property type="molecule type" value="Genomic_DNA"/>
</dbReference>
<dbReference type="InterPro" id="IPR007278">
    <property type="entry name" value="DUF397"/>
</dbReference>
<sequence>MSKKRSQGSNEGLAGAQWHVSSYSGSGNNCVEHGRLPNGTHAVRDTKDREGGALMFTADAWSSFIEFAKTQDI</sequence>
<feature type="domain" description="DUF397" evidence="1">
    <location>
        <begin position="16"/>
        <end position="69"/>
    </location>
</feature>
<organism evidence="2 3">
    <name type="scientific">Streptantibioticus ferralitis</name>
    <dbReference type="NCBI Taxonomy" id="236510"/>
    <lineage>
        <taxon>Bacteria</taxon>
        <taxon>Bacillati</taxon>
        <taxon>Actinomycetota</taxon>
        <taxon>Actinomycetes</taxon>
        <taxon>Kitasatosporales</taxon>
        <taxon>Streptomycetaceae</taxon>
        <taxon>Streptantibioticus</taxon>
    </lineage>
</organism>
<dbReference type="Pfam" id="PF04149">
    <property type="entry name" value="DUF397"/>
    <property type="match status" value="1"/>
</dbReference>
<dbReference type="Proteomes" id="UP001220022">
    <property type="component" value="Unassembled WGS sequence"/>
</dbReference>
<proteinExistence type="predicted"/>
<keyword evidence="3" id="KW-1185">Reference proteome</keyword>
<accession>A0ABT5Z3I8</accession>
<evidence type="ECO:0000313" key="2">
    <source>
        <dbReference type="EMBL" id="MDF2258398.1"/>
    </source>
</evidence>